<dbReference type="Pfam" id="PF22082">
    <property type="entry name" value="TtuA_LIM_N"/>
    <property type="match status" value="1"/>
</dbReference>
<dbReference type="GO" id="GO:0016740">
    <property type="term" value="F:transferase activity"/>
    <property type="evidence" value="ECO:0007669"/>
    <property type="project" value="UniProtKB-KW"/>
</dbReference>
<dbReference type="GO" id="GO:0002144">
    <property type="term" value="C:cytosolic tRNA wobble base thiouridylase complex"/>
    <property type="evidence" value="ECO:0007669"/>
    <property type="project" value="TreeGrafter"/>
</dbReference>
<keyword evidence="16" id="KW-1185">Reference proteome</keyword>
<name>A7HLS3_FERNB</name>
<comment type="cofactor">
    <cofactor evidence="1">
        <name>Mg(2+)</name>
        <dbReference type="ChEBI" id="CHEBI:18420"/>
    </cofactor>
</comment>
<keyword evidence="10" id="KW-0408">Iron</keyword>
<dbReference type="GO" id="GO:0002143">
    <property type="term" value="P:tRNA wobble position uridine thiolation"/>
    <property type="evidence" value="ECO:0007669"/>
    <property type="project" value="TreeGrafter"/>
</dbReference>
<dbReference type="Gene3D" id="3.40.50.620">
    <property type="entry name" value="HUPs"/>
    <property type="match status" value="1"/>
</dbReference>
<proteinExistence type="predicted"/>
<accession>A7HLS3</accession>
<dbReference type="GO" id="GO:0000049">
    <property type="term" value="F:tRNA binding"/>
    <property type="evidence" value="ECO:0007669"/>
    <property type="project" value="InterPro"/>
</dbReference>
<feature type="binding site" evidence="12">
    <location>
        <position position="274"/>
    </location>
    <ligand>
        <name>Zn(2+)</name>
        <dbReference type="ChEBI" id="CHEBI:29105"/>
        <label>2</label>
    </ligand>
</feature>
<dbReference type="InterPro" id="IPR054306">
    <property type="entry name" value="TtuA-like_LIM_N"/>
</dbReference>
<gene>
    <name evidence="15" type="ordered locus">Fnod_1006</name>
</gene>
<feature type="binding site" evidence="12">
    <location>
        <position position="286"/>
    </location>
    <ligand>
        <name>Zn(2+)</name>
        <dbReference type="ChEBI" id="CHEBI:29105"/>
        <label>2</label>
    </ligand>
</feature>
<evidence type="ECO:0000259" key="13">
    <source>
        <dbReference type="Pfam" id="PF01507"/>
    </source>
</evidence>
<dbReference type="GO" id="GO:0005524">
    <property type="term" value="F:ATP binding"/>
    <property type="evidence" value="ECO:0007669"/>
    <property type="project" value="UniProtKB-KW"/>
</dbReference>
<dbReference type="InterPro" id="IPR014729">
    <property type="entry name" value="Rossmann-like_a/b/a_fold"/>
</dbReference>
<evidence type="ECO:0000256" key="4">
    <source>
        <dbReference type="ARBA" id="ARBA00022679"/>
    </source>
</evidence>
<feature type="binding site" evidence="12">
    <location>
        <position position="277"/>
    </location>
    <ligand>
        <name>Zn(2+)</name>
        <dbReference type="ChEBI" id="CHEBI:29105"/>
        <label>2</label>
    </ligand>
</feature>
<evidence type="ECO:0000256" key="1">
    <source>
        <dbReference type="ARBA" id="ARBA00001946"/>
    </source>
</evidence>
<keyword evidence="4" id="KW-0808">Transferase</keyword>
<reference evidence="15 16" key="2">
    <citation type="journal article" date="2009" name="Proc. Natl. Acad. Sci. U.S.A.">
        <title>On the chimeric nature, thermophilic origin, and phylogenetic placement of the Thermotogales.</title>
        <authorList>
            <person name="Zhaxybayeva O."/>
            <person name="Swithers K.S."/>
            <person name="Lapierre P."/>
            <person name="Fournier G.P."/>
            <person name="Bickhart D.M."/>
            <person name="DeBoy R.T."/>
            <person name="Nelson K.E."/>
            <person name="Nesbo C.L."/>
            <person name="Doolittle W.F."/>
            <person name="Gogarten J.P."/>
            <person name="Noll K.M."/>
        </authorList>
    </citation>
    <scope>NUCLEOTIDE SEQUENCE [LARGE SCALE GENOMIC DNA]</scope>
    <source>
        <strain evidence="16">ATCC 35602 / DSM 5306 / Rt17-B1</strain>
    </source>
</reference>
<dbReference type="AlphaFoldDB" id="A7HLS3"/>
<feature type="binding site" evidence="12">
    <location>
        <position position="289"/>
    </location>
    <ligand>
        <name>Zn(2+)</name>
        <dbReference type="ChEBI" id="CHEBI:29105"/>
        <label>2</label>
    </ligand>
</feature>
<dbReference type="eggNOG" id="COG0037">
    <property type="taxonomic scope" value="Bacteria"/>
</dbReference>
<dbReference type="InterPro" id="IPR000541">
    <property type="entry name" value="Ncs6/Tuc1/Ctu1"/>
</dbReference>
<evidence type="ECO:0000259" key="14">
    <source>
        <dbReference type="Pfam" id="PF22082"/>
    </source>
</evidence>
<dbReference type="FunFam" id="3.40.50.620:FF:000174">
    <property type="entry name" value="ATPase, PP-loop superfamily"/>
    <property type="match status" value="1"/>
</dbReference>
<evidence type="ECO:0000256" key="8">
    <source>
        <dbReference type="ARBA" id="ARBA00022840"/>
    </source>
</evidence>
<keyword evidence="9" id="KW-0460">Magnesium</keyword>
<dbReference type="SUPFAM" id="SSF52402">
    <property type="entry name" value="Adenine nucleotide alpha hydrolases-like"/>
    <property type="match status" value="1"/>
</dbReference>
<dbReference type="Proteomes" id="UP000002415">
    <property type="component" value="Chromosome"/>
</dbReference>
<keyword evidence="3" id="KW-0004">4Fe-4S</keyword>
<evidence type="ECO:0000256" key="5">
    <source>
        <dbReference type="ARBA" id="ARBA00022723"/>
    </source>
</evidence>
<evidence type="ECO:0000313" key="16">
    <source>
        <dbReference type="Proteomes" id="UP000002415"/>
    </source>
</evidence>
<organism evidence="15 16">
    <name type="scientific">Fervidobacterium nodosum (strain ATCC 35602 / DSM 5306 / Rt17-B1)</name>
    <dbReference type="NCBI Taxonomy" id="381764"/>
    <lineage>
        <taxon>Bacteria</taxon>
        <taxon>Thermotogati</taxon>
        <taxon>Thermotogota</taxon>
        <taxon>Thermotogae</taxon>
        <taxon>Thermotogales</taxon>
        <taxon>Fervidobacteriaceae</taxon>
        <taxon>Fervidobacterium</taxon>
    </lineage>
</organism>
<dbReference type="InterPro" id="IPR002500">
    <property type="entry name" value="PAPS_reduct_dom"/>
</dbReference>
<dbReference type="KEGG" id="fno:Fnod_1006"/>
<feature type="binding site" evidence="12">
    <location>
        <position position="22"/>
    </location>
    <ligand>
        <name>Zn(2+)</name>
        <dbReference type="ChEBI" id="CHEBI:29105"/>
        <label>1</label>
    </ligand>
</feature>
<dbReference type="NCBIfam" id="TIGR00269">
    <property type="entry name" value="TIGR00269 family protein"/>
    <property type="match status" value="1"/>
</dbReference>
<evidence type="ECO:0000256" key="7">
    <source>
        <dbReference type="ARBA" id="ARBA00022833"/>
    </source>
</evidence>
<keyword evidence="6" id="KW-0547">Nucleotide-binding</keyword>
<reference evidence="15 16" key="1">
    <citation type="submission" date="2007-07" db="EMBL/GenBank/DDBJ databases">
        <title>Complete sequence of Fervidobacterium nodosum Rt17-B1.</title>
        <authorList>
            <consortium name="US DOE Joint Genome Institute"/>
            <person name="Copeland A."/>
            <person name="Lucas S."/>
            <person name="Lapidus A."/>
            <person name="Barry K."/>
            <person name="Glavina del Rio T."/>
            <person name="Dalin E."/>
            <person name="Tice H."/>
            <person name="Pitluck S."/>
            <person name="Saunders E."/>
            <person name="Brettin T."/>
            <person name="Bruce D."/>
            <person name="Detter J.C."/>
            <person name="Han C."/>
            <person name="Schmutz J."/>
            <person name="Larimer F."/>
            <person name="Land M."/>
            <person name="Hauser L."/>
            <person name="Kyrpides N."/>
            <person name="Mikhailova N."/>
            <person name="Nelson K."/>
            <person name="Gogarten J.P."/>
            <person name="Noll K."/>
            <person name="Richardson P."/>
        </authorList>
    </citation>
    <scope>NUCLEOTIDE SEQUENCE [LARGE SCALE GENOMIC DNA]</scope>
    <source>
        <strain evidence="16">ATCC 35602 / DSM 5306 / Rt17-B1</strain>
    </source>
</reference>
<dbReference type="EMBL" id="CP000771">
    <property type="protein sequence ID" value="ABS60856.1"/>
    <property type="molecule type" value="Genomic_DNA"/>
</dbReference>
<dbReference type="PANTHER" id="PTHR11807">
    <property type="entry name" value="ATPASES OF THE PP SUPERFAMILY-RELATED"/>
    <property type="match status" value="1"/>
</dbReference>
<feature type="binding site" evidence="12">
    <location>
        <position position="6"/>
    </location>
    <ligand>
        <name>Zn(2+)</name>
        <dbReference type="ChEBI" id="CHEBI:29105"/>
        <label>1</label>
    </ligand>
</feature>
<keyword evidence="8" id="KW-0067">ATP-binding</keyword>
<evidence type="ECO:0000256" key="3">
    <source>
        <dbReference type="ARBA" id="ARBA00022485"/>
    </source>
</evidence>
<keyword evidence="5 12" id="KW-0479">Metal-binding</keyword>
<evidence type="ECO:0000256" key="10">
    <source>
        <dbReference type="ARBA" id="ARBA00023004"/>
    </source>
</evidence>
<dbReference type="STRING" id="381764.Fnod_1006"/>
<protein>
    <submittedName>
        <fullName evidence="15">PP-loop domain protein</fullName>
    </submittedName>
</protein>
<evidence type="ECO:0000256" key="9">
    <source>
        <dbReference type="ARBA" id="ARBA00022842"/>
    </source>
</evidence>
<dbReference type="OrthoDB" id="9801054at2"/>
<feature type="binding site" evidence="12">
    <location>
        <position position="3"/>
    </location>
    <ligand>
        <name>Zn(2+)</name>
        <dbReference type="ChEBI" id="CHEBI:29105"/>
        <label>1</label>
    </ligand>
</feature>
<evidence type="ECO:0000256" key="6">
    <source>
        <dbReference type="ARBA" id="ARBA00022741"/>
    </source>
</evidence>
<feature type="domain" description="2-thiouridine synthetase TtuA-like N-terminal LIM" evidence="14">
    <location>
        <begin position="2"/>
        <end position="27"/>
    </location>
</feature>
<evidence type="ECO:0000256" key="12">
    <source>
        <dbReference type="PIRSR" id="PIRSR004976-50"/>
    </source>
</evidence>
<keyword evidence="11" id="KW-0411">Iron-sulfur</keyword>
<dbReference type="InterPro" id="IPR035107">
    <property type="entry name" value="tRNA_thiolation_TtcA_Ctu1"/>
</dbReference>
<keyword evidence="7 12" id="KW-0862">Zinc</keyword>
<comment type="cofactor">
    <cofactor evidence="2">
        <name>[4Fe-4S] cluster</name>
        <dbReference type="ChEBI" id="CHEBI:49883"/>
    </cofactor>
</comment>
<dbReference type="GO" id="GO:0046872">
    <property type="term" value="F:metal ion binding"/>
    <property type="evidence" value="ECO:0007669"/>
    <property type="project" value="UniProtKB-KW"/>
</dbReference>
<evidence type="ECO:0000256" key="11">
    <source>
        <dbReference type="ARBA" id="ARBA00023014"/>
    </source>
</evidence>
<feature type="domain" description="Phosphoadenosine phosphosulphate reductase" evidence="13">
    <location>
        <begin position="50"/>
        <end position="217"/>
    </location>
</feature>
<dbReference type="PANTHER" id="PTHR11807:SF27">
    <property type="entry name" value="TRNA-5-METHYLURIDINE(54) 2-SULFURTRANSFERASE"/>
    <property type="match status" value="1"/>
</dbReference>
<evidence type="ECO:0000313" key="15">
    <source>
        <dbReference type="EMBL" id="ABS60856.1"/>
    </source>
</evidence>
<dbReference type="CDD" id="cd01993">
    <property type="entry name" value="TtuA-like"/>
    <property type="match status" value="1"/>
</dbReference>
<dbReference type="RefSeq" id="WP_011994171.1">
    <property type="nucleotide sequence ID" value="NC_009718.1"/>
</dbReference>
<dbReference type="HOGENOM" id="CLU_026481_1_1_0"/>
<dbReference type="Pfam" id="PF01507">
    <property type="entry name" value="PAPS_reduct"/>
    <property type="match status" value="1"/>
</dbReference>
<dbReference type="GO" id="GO:0051539">
    <property type="term" value="F:4 iron, 4 sulfur cluster binding"/>
    <property type="evidence" value="ECO:0007669"/>
    <property type="project" value="UniProtKB-KW"/>
</dbReference>
<sequence>MKCKKCSNQAVIHLRAHNVAFCKEHFIEFFEKRVQKAINDFKMFQKEDKVLVAVSSGKDSSAVLYALKKLGYNVEGLFLKMGRHTNAAERVVKSLQESIGVPINIYDTTQHFHGLGTSEIASIVRRPVCSICGIVRRYWMNRFAVENGFSVLVTGHNLDDEATFLFGNILNWQVEYFARQWPVLEKTHEKFVRKAKPLIYVTERETYAYVFLNNIPFMEQKCPFAKGATSSNYKKYLNLIESEQPGAKHRLLFGYFDNLRDIVYKEQKIELKECSVCGFPTTEEKCQYCRLEERVENSFKIGFDNSENGGIAGAKDDESKKEA</sequence>
<feature type="binding site" evidence="12">
    <location>
        <position position="25"/>
    </location>
    <ligand>
        <name>Zn(2+)</name>
        <dbReference type="ChEBI" id="CHEBI:29105"/>
        <label>1</label>
    </ligand>
</feature>
<evidence type="ECO:0000256" key="2">
    <source>
        <dbReference type="ARBA" id="ARBA00001966"/>
    </source>
</evidence>
<dbReference type="PIRSF" id="PIRSF004976">
    <property type="entry name" value="ATPase_YdaO"/>
    <property type="match status" value="1"/>
</dbReference>